<evidence type="ECO:0000259" key="3">
    <source>
        <dbReference type="PROSITE" id="PS50969"/>
    </source>
</evidence>
<evidence type="ECO:0000313" key="4">
    <source>
        <dbReference type="EMBL" id="KAL2623340.1"/>
    </source>
</evidence>
<dbReference type="SUPFAM" id="SSF56784">
    <property type="entry name" value="HAD-like"/>
    <property type="match status" value="1"/>
</dbReference>
<dbReference type="AlphaFoldDB" id="A0ABD1Y9D7"/>
<comment type="subcellular location">
    <subcellularLocation>
        <location evidence="1">Mitochondrion inner membrane</location>
        <topology evidence="1">Single-pass membrane protein</topology>
    </subcellularLocation>
</comment>
<dbReference type="PANTHER" id="PTHR12210">
    <property type="entry name" value="DULLARD PROTEIN PHOSPHATASE"/>
    <property type="match status" value="1"/>
</dbReference>
<evidence type="ECO:0000313" key="5">
    <source>
        <dbReference type="Proteomes" id="UP001605036"/>
    </source>
</evidence>
<name>A0ABD1Y9D7_9MARC</name>
<organism evidence="4 5">
    <name type="scientific">Riccia fluitans</name>
    <dbReference type="NCBI Taxonomy" id="41844"/>
    <lineage>
        <taxon>Eukaryota</taxon>
        <taxon>Viridiplantae</taxon>
        <taxon>Streptophyta</taxon>
        <taxon>Embryophyta</taxon>
        <taxon>Marchantiophyta</taxon>
        <taxon>Marchantiopsida</taxon>
        <taxon>Marchantiidae</taxon>
        <taxon>Marchantiales</taxon>
        <taxon>Ricciaceae</taxon>
        <taxon>Riccia</taxon>
    </lineage>
</organism>
<dbReference type="InterPro" id="IPR050365">
    <property type="entry name" value="TIM50"/>
</dbReference>
<dbReference type="GO" id="GO:0015031">
    <property type="term" value="P:protein transport"/>
    <property type="evidence" value="ECO:0007669"/>
    <property type="project" value="UniProtKB-KW"/>
</dbReference>
<dbReference type="GO" id="GO:0005744">
    <property type="term" value="C:TIM23 mitochondrial import inner membrane translocase complex"/>
    <property type="evidence" value="ECO:0007669"/>
    <property type="project" value="UniProtKB-UniRule"/>
</dbReference>
<dbReference type="InterPro" id="IPR036412">
    <property type="entry name" value="HAD-like_sf"/>
</dbReference>
<dbReference type="EMBL" id="JBHFFA010000006">
    <property type="protein sequence ID" value="KAL2623340.1"/>
    <property type="molecule type" value="Genomic_DNA"/>
</dbReference>
<feature type="region of interest" description="Disordered" evidence="2">
    <location>
        <begin position="349"/>
        <end position="397"/>
    </location>
</feature>
<accession>A0ABD1Y9D7</accession>
<keyword evidence="1" id="KW-0813">Transport</keyword>
<dbReference type="InterPro" id="IPR004274">
    <property type="entry name" value="FCP1_dom"/>
</dbReference>
<comment type="function">
    <text evidence="1">Essential component of the TIM23 complex, a complex that mediates the translocation of transit peptide-containing proteins across the mitochondrial inner membrane.</text>
</comment>
<dbReference type="PROSITE" id="PS50969">
    <property type="entry name" value="FCP1"/>
    <property type="match status" value="1"/>
</dbReference>
<sequence length="397" mass="45059">MISINFSTSVVSLSVSNQERDECKFITVALISKMQVGNKKLLILHLKGFLVDCYHEYDDEKMKRPSRRPHAKCNQFYVYKRPGCEEFLDFCFENFVVGVWSAAYPHTVEALLDFALGEFKSQVAFTWNGADHCTDTGLQHPGRLKPLVRKELTKLWNAEYGVPWEKGDFGPHNTILLESDPTKIVENPPHTAIMLKTYRVTDPEDDELEKLQKYLELLADAKNVQEYMELKPFAEFKPEDDDDVKEQTHEEEYCRLDDSESLDLLIKKALLLKGKDDSSRRIASPLNQQKGSGGPGKDNTGRRPVHKAEKNYSIKVYNVLPEEEYVYKNFTKTFKAKATAGKCRGCWPKTSPNLDTAANDENSGASGTSSRSAGTSYRYHQNSDKDANSGDGSWRRG</sequence>
<comment type="similarity">
    <text evidence="1">Belongs to the TIM50 family.</text>
</comment>
<keyword evidence="1" id="KW-0811">Translocation</keyword>
<reference evidence="4 5" key="1">
    <citation type="submission" date="2024-09" db="EMBL/GenBank/DDBJ databases">
        <title>Chromosome-scale assembly of Riccia fluitans.</title>
        <authorList>
            <person name="Paukszto L."/>
            <person name="Sawicki J."/>
            <person name="Karawczyk K."/>
            <person name="Piernik-Szablinska J."/>
            <person name="Szczecinska M."/>
            <person name="Mazdziarz M."/>
        </authorList>
    </citation>
    <scope>NUCLEOTIDE SEQUENCE [LARGE SCALE GENOMIC DNA]</scope>
    <source>
        <strain evidence="4">Rf_01</strain>
        <tissue evidence="4">Aerial parts of the thallus</tissue>
    </source>
</reference>
<comment type="caution">
    <text evidence="4">The sequence shown here is derived from an EMBL/GenBank/DDBJ whole genome shotgun (WGS) entry which is preliminary data.</text>
</comment>
<feature type="compositionally biased region" description="Low complexity" evidence="2">
    <location>
        <begin position="363"/>
        <end position="379"/>
    </location>
</feature>
<feature type="domain" description="FCP1 homology" evidence="3">
    <location>
        <begin position="35"/>
        <end position="218"/>
    </location>
</feature>
<dbReference type="Proteomes" id="UP001605036">
    <property type="component" value="Unassembled WGS sequence"/>
</dbReference>
<keyword evidence="1" id="KW-0496">Mitochondrion</keyword>
<evidence type="ECO:0000256" key="2">
    <source>
        <dbReference type="SAM" id="MobiDB-lite"/>
    </source>
</evidence>
<gene>
    <name evidence="4" type="ORF">R1flu_003545</name>
</gene>
<comment type="subunit">
    <text evidence="1">Component of the TIM23 complex.</text>
</comment>
<dbReference type="InterPro" id="IPR023214">
    <property type="entry name" value="HAD_sf"/>
</dbReference>
<dbReference type="Pfam" id="PF03031">
    <property type="entry name" value="NIF"/>
    <property type="match status" value="1"/>
</dbReference>
<evidence type="ECO:0000256" key="1">
    <source>
        <dbReference type="RuleBase" id="RU365079"/>
    </source>
</evidence>
<keyword evidence="1" id="KW-0653">Protein transport</keyword>
<protein>
    <recommendedName>
        <fullName evidence="1">Mitochondrial import inner membrane translocase subunit TIM50</fullName>
    </recommendedName>
</protein>
<dbReference type="SMART" id="SM00577">
    <property type="entry name" value="CPDc"/>
    <property type="match status" value="1"/>
</dbReference>
<keyword evidence="1" id="KW-0809">Transit peptide</keyword>
<proteinExistence type="inferred from homology"/>
<dbReference type="Gene3D" id="3.40.50.1000">
    <property type="entry name" value="HAD superfamily/HAD-like"/>
    <property type="match status" value="1"/>
</dbReference>
<keyword evidence="5" id="KW-1185">Reference proteome</keyword>
<feature type="region of interest" description="Disordered" evidence="2">
    <location>
        <begin position="277"/>
        <end position="307"/>
    </location>
</feature>
<feature type="compositionally biased region" description="Polar residues" evidence="2">
    <location>
        <begin position="350"/>
        <end position="362"/>
    </location>
</feature>